<dbReference type="EMBL" id="OX458332">
    <property type="protein sequence ID" value="CAI8759051.1"/>
    <property type="molecule type" value="Genomic_DNA"/>
</dbReference>
<name>A0AA35XZS2_METCP</name>
<protein>
    <submittedName>
        <fullName evidence="2">Lipoprotein</fullName>
    </submittedName>
</protein>
<feature type="signal peptide" evidence="1">
    <location>
        <begin position="1"/>
        <end position="22"/>
    </location>
</feature>
<dbReference type="PANTHER" id="PTHR38013">
    <property type="entry name" value="GLYCOPROTEIN/POLYSACCHARIDE METABOLISM"/>
    <property type="match status" value="1"/>
</dbReference>
<sequence>MKFPAFALAASLFLPACSLFHSDETNPHFGKVTGTVSWRDRVELNPNAELIVSLEDVTRQDVRPVLVGMAEDTWPGSSPVSFEVSFDRRVVAEDRHYRVRAVVKQDGETVLASRHGVPVLTFGHSDRADLELHRVGGP</sequence>
<dbReference type="Pfam" id="PF09619">
    <property type="entry name" value="YscW"/>
    <property type="match status" value="1"/>
</dbReference>
<proteinExistence type="predicted"/>
<reference evidence="2" key="1">
    <citation type="submission" date="2023-03" db="EMBL/GenBank/DDBJ databases">
        <authorList>
            <person name="Pearce D."/>
        </authorList>
    </citation>
    <scope>NUCLEOTIDE SEQUENCE</scope>
    <source>
        <strain evidence="2">Mc</strain>
    </source>
</reference>
<evidence type="ECO:0000313" key="2">
    <source>
        <dbReference type="EMBL" id="CAI8759051.1"/>
    </source>
</evidence>
<dbReference type="InterPro" id="IPR053196">
    <property type="entry name" value="Lipoprotein_YbaY-like"/>
</dbReference>
<dbReference type="RefSeq" id="WP_017364522.1">
    <property type="nucleotide sequence ID" value="NZ_OX458332.1"/>
</dbReference>
<dbReference type="AlphaFoldDB" id="A0AA35XZS2"/>
<dbReference type="PANTHER" id="PTHR38013:SF1">
    <property type="entry name" value="GLYCOPROTEIN_POLYSACCHARIDE METABOLISM"/>
    <property type="match status" value="1"/>
</dbReference>
<gene>
    <name evidence="2" type="ORF">MCNOR_0801</name>
</gene>
<evidence type="ECO:0000256" key="1">
    <source>
        <dbReference type="SAM" id="SignalP"/>
    </source>
</evidence>
<dbReference type="Proteomes" id="UP001158598">
    <property type="component" value="Chromosome"/>
</dbReference>
<feature type="chain" id="PRO_5041265589" evidence="1">
    <location>
        <begin position="23"/>
        <end position="138"/>
    </location>
</feature>
<keyword evidence="1" id="KW-0732">Signal</keyword>
<organism evidence="2 3">
    <name type="scientific">Methylococcus capsulatus</name>
    <dbReference type="NCBI Taxonomy" id="414"/>
    <lineage>
        <taxon>Bacteria</taxon>
        <taxon>Pseudomonadati</taxon>
        <taxon>Pseudomonadota</taxon>
        <taxon>Gammaproteobacteria</taxon>
        <taxon>Methylococcales</taxon>
        <taxon>Methylococcaceae</taxon>
        <taxon>Methylococcus</taxon>
    </lineage>
</organism>
<keyword evidence="2" id="KW-0449">Lipoprotein</keyword>
<evidence type="ECO:0000313" key="3">
    <source>
        <dbReference type="Proteomes" id="UP001158598"/>
    </source>
</evidence>
<accession>A0AA35XZS2</accession>
<dbReference type="InterPro" id="IPR039366">
    <property type="entry name" value="Pilotin"/>
</dbReference>